<name>A0A1W1H2U9_9GAMM</name>
<protein>
    <submittedName>
        <fullName evidence="2">Phage tail tube protein, TTP</fullName>
    </submittedName>
</protein>
<dbReference type="GeneID" id="64102855"/>
<dbReference type="AlphaFoldDB" id="A0A1W1H2U9"/>
<proteinExistence type="predicted"/>
<dbReference type="Proteomes" id="UP000191133">
    <property type="component" value="Unassembled WGS sequence"/>
</dbReference>
<feature type="signal peptide" evidence="1">
    <location>
        <begin position="1"/>
        <end position="29"/>
    </location>
</feature>
<accession>A0A1W1H2U9</accession>
<dbReference type="Pfam" id="PF08813">
    <property type="entry name" value="Phage_tail_3"/>
    <property type="match status" value="1"/>
</dbReference>
<evidence type="ECO:0000256" key="1">
    <source>
        <dbReference type="SAM" id="SignalP"/>
    </source>
</evidence>
<sequence>MALKLPKGTQFGFAPVVSTAIATSAISKAAPALASVAANSVDTGDVVVIELPGWPALNNRATRAGAEATGSVELLGIDTTDNVLFPATSGAGVLRKAGAFVDLDQQGDPTTAGGEQQYWSGTLLEDPTGRQVQMPTFKNAKTITLPLFYDPKKPWYSALKNVDAKGEPVILRAKLVGGDVLYWYGYLSYNGDPTMAANTPMGTTATFTALADSILVEGA</sequence>
<feature type="chain" id="PRO_5010722563" evidence="1">
    <location>
        <begin position="30"/>
        <end position="219"/>
    </location>
</feature>
<reference evidence="3" key="1">
    <citation type="submission" date="2016-10" db="EMBL/GenBank/DDBJ databases">
        <authorList>
            <person name="Varghese N."/>
        </authorList>
    </citation>
    <scope>NUCLEOTIDE SEQUENCE [LARGE SCALE GENOMIC DNA]</scope>
    <source>
        <strain evidence="3">92MFCol6.1</strain>
    </source>
</reference>
<evidence type="ECO:0000313" key="2">
    <source>
        <dbReference type="EMBL" id="SLM25929.1"/>
    </source>
</evidence>
<dbReference type="EMBL" id="FWEU01000005">
    <property type="protein sequence ID" value="SLM25929.1"/>
    <property type="molecule type" value="Genomic_DNA"/>
</dbReference>
<organism evidence="2 3">
    <name type="scientific">Stenotrophomonas indicatrix</name>
    <dbReference type="NCBI Taxonomy" id="2045451"/>
    <lineage>
        <taxon>Bacteria</taxon>
        <taxon>Pseudomonadati</taxon>
        <taxon>Pseudomonadota</taxon>
        <taxon>Gammaproteobacteria</taxon>
        <taxon>Lysobacterales</taxon>
        <taxon>Lysobacteraceae</taxon>
        <taxon>Stenotrophomonas</taxon>
    </lineage>
</organism>
<evidence type="ECO:0000313" key="3">
    <source>
        <dbReference type="Proteomes" id="UP000191133"/>
    </source>
</evidence>
<keyword evidence="1" id="KW-0732">Signal</keyword>
<gene>
    <name evidence="2" type="ORF">SAMN04488690_3684</name>
</gene>
<dbReference type="RefSeq" id="WP_025875728.1">
    <property type="nucleotide sequence ID" value="NZ_CBXW010000008.1"/>
</dbReference>
<dbReference type="InterPro" id="IPR014918">
    <property type="entry name" value="Phage_tail_3"/>
</dbReference>